<evidence type="ECO:0000259" key="1">
    <source>
        <dbReference type="Pfam" id="PF03417"/>
    </source>
</evidence>
<gene>
    <name evidence="2" type="ORF">SAMN05216313_12440</name>
</gene>
<dbReference type="InterPro" id="IPR005079">
    <property type="entry name" value="Peptidase_C45_hydrolase"/>
</dbReference>
<dbReference type="Gene3D" id="3.60.60.10">
    <property type="entry name" value="Penicillin V Acylase, Chain A"/>
    <property type="match status" value="1"/>
</dbReference>
<sequence>MNHSTWKGSHYESGLRYGATLYERRINLMEHLTVDRARLDYAQAAIPMYRRHFPEILDEIRGIAEGQRTEQAQMEGFLLSMYSFAVGNHCSCLAYSDGETVLFGRNSDFLTAVEPFCDSPLYRLEGAYGFVGATTAWSEMEDGVNEHGLAAGLTFMYPTKIAPGFNAGMLVRYVLERCRTVEEAIEAIRELPVGSAQAITLADRSGAAAVVECNCESLEVIRPGDGGAVFSANHFVSRALTPYQAQLEDTVHSHERYETMERAFAQRKTWTAGQIQSLLAGEMGFMCQYDRSLGMDTVWSSLYDLKNGVILRAEGNPARCPFAPDGRLWPEF</sequence>
<keyword evidence="2" id="KW-0378">Hydrolase</keyword>
<dbReference type="RefSeq" id="WP_092367821.1">
    <property type="nucleotide sequence ID" value="NZ_FOIM01000024.1"/>
</dbReference>
<dbReference type="NCBIfam" id="NF040521">
    <property type="entry name" value="C45_proenzyme"/>
    <property type="match status" value="1"/>
</dbReference>
<dbReference type="InterPro" id="IPR047801">
    <property type="entry name" value="Peptidase_C45"/>
</dbReference>
<protein>
    <submittedName>
        <fullName evidence="2">Predicted choloylglycine hydrolase</fullName>
    </submittedName>
</protein>
<dbReference type="Pfam" id="PF03417">
    <property type="entry name" value="AAT"/>
    <property type="match status" value="1"/>
</dbReference>
<organism evidence="2 3">
    <name type="scientific">Enterocloster lavalensis</name>
    <dbReference type="NCBI Taxonomy" id="460384"/>
    <lineage>
        <taxon>Bacteria</taxon>
        <taxon>Bacillati</taxon>
        <taxon>Bacillota</taxon>
        <taxon>Clostridia</taxon>
        <taxon>Lachnospirales</taxon>
        <taxon>Lachnospiraceae</taxon>
        <taxon>Enterocloster</taxon>
    </lineage>
</organism>
<dbReference type="STRING" id="460384.SAMN05216313_12440"/>
<dbReference type="InterPro" id="IPR029055">
    <property type="entry name" value="Ntn_hydrolases_N"/>
</dbReference>
<feature type="domain" description="Peptidase C45 hydrolase" evidence="1">
    <location>
        <begin position="99"/>
        <end position="318"/>
    </location>
</feature>
<evidence type="ECO:0000313" key="2">
    <source>
        <dbReference type="EMBL" id="SEU01446.1"/>
    </source>
</evidence>
<keyword evidence="3" id="KW-1185">Reference proteome</keyword>
<dbReference type="GO" id="GO:0016787">
    <property type="term" value="F:hydrolase activity"/>
    <property type="evidence" value="ECO:0007669"/>
    <property type="project" value="UniProtKB-KW"/>
</dbReference>
<reference evidence="3" key="1">
    <citation type="submission" date="2016-10" db="EMBL/GenBank/DDBJ databases">
        <authorList>
            <person name="Varghese N."/>
            <person name="Submissions S."/>
        </authorList>
    </citation>
    <scope>NUCLEOTIDE SEQUENCE [LARGE SCALE GENOMIC DNA]</scope>
    <source>
        <strain evidence="3">NLAE-zl-G277</strain>
    </source>
</reference>
<proteinExistence type="predicted"/>
<dbReference type="EMBL" id="FOIM01000024">
    <property type="protein sequence ID" value="SEU01446.1"/>
    <property type="molecule type" value="Genomic_DNA"/>
</dbReference>
<accession>A0A1I0IXX3</accession>
<dbReference type="PANTHER" id="PTHR34180:SF1">
    <property type="entry name" value="BETA-ALANYL-DOPAMINE_CARCININE HYDROLASE"/>
    <property type="match status" value="1"/>
</dbReference>
<dbReference type="Proteomes" id="UP000198508">
    <property type="component" value="Unassembled WGS sequence"/>
</dbReference>
<dbReference type="InterPro" id="IPR047794">
    <property type="entry name" value="C45_proenzyme-like"/>
</dbReference>
<dbReference type="SUPFAM" id="SSF56235">
    <property type="entry name" value="N-terminal nucleophile aminohydrolases (Ntn hydrolases)"/>
    <property type="match status" value="1"/>
</dbReference>
<evidence type="ECO:0000313" key="3">
    <source>
        <dbReference type="Proteomes" id="UP000198508"/>
    </source>
</evidence>
<dbReference type="AlphaFoldDB" id="A0A1I0IXX3"/>
<dbReference type="PANTHER" id="PTHR34180">
    <property type="entry name" value="PEPTIDASE C45"/>
    <property type="match status" value="1"/>
</dbReference>
<name>A0A1I0IXX3_9FIRM</name>